<keyword evidence="2" id="KW-1185">Reference proteome</keyword>
<dbReference type="OrthoDB" id="4399984at2"/>
<evidence type="ECO:0000313" key="2">
    <source>
        <dbReference type="Proteomes" id="UP000285278"/>
    </source>
</evidence>
<dbReference type="InterPro" id="IPR025368">
    <property type="entry name" value="DUF4272"/>
</dbReference>
<dbReference type="EMBL" id="QXJK01000001">
    <property type="protein sequence ID" value="RIX36811.1"/>
    <property type="molecule type" value="Genomic_DNA"/>
</dbReference>
<evidence type="ECO:0000313" key="1">
    <source>
        <dbReference type="EMBL" id="RIX36811.1"/>
    </source>
</evidence>
<reference evidence="1 2" key="1">
    <citation type="submission" date="2018-09" db="EMBL/GenBank/DDBJ databases">
        <title>Optimization and identification of Corynebacterium falsenii FN1-14 from fish paste.</title>
        <authorList>
            <person name="Daroonpunt R."/>
            <person name="Tanasupawat S."/>
        </authorList>
    </citation>
    <scope>NUCLEOTIDE SEQUENCE [LARGE SCALE GENOMIC DNA]</scope>
    <source>
        <strain evidence="1 2">FN1-14</strain>
    </source>
</reference>
<sequence>MSIFVNAYSTIRQEVPFHGSGSSGEAIALRTLADLDADKPFPVRPDADPHLISEAAELKNHLNGFYNYAVEQGVERAGEYTTVTHAVGQHICHVCCNYAFERPDGFSPEDLREFAPWAAQTNSIFFFPDGTVRNADGVDLLDPALADRTPPVLPPVTAESFNRMQRIRGELWNNGIRISPLLPPVRSEKEILLRTPEEMFTRATTLAVVGTVAGFVLEDRPVDFVELRGGSRFAFDSFTETEQEFIARIESVQDAAGAPRYTEADKQAAFQLHWGFIAAELLAWAVGLVEIDTAQLYPADLSVLRGALRAAGRQDNVADALRLRDLSEICDLFERTFSLRWYAVEQDVSGNASADGADGANQAVHIEPVESSILLERHRAFAWMTVQDVPFDQVDLST</sequence>
<accession>A0A418Q9W8</accession>
<organism evidence="1 2">
    <name type="scientific">Corynebacterium falsenii</name>
    <dbReference type="NCBI Taxonomy" id="108486"/>
    <lineage>
        <taxon>Bacteria</taxon>
        <taxon>Bacillati</taxon>
        <taxon>Actinomycetota</taxon>
        <taxon>Actinomycetes</taxon>
        <taxon>Mycobacteriales</taxon>
        <taxon>Corynebacteriaceae</taxon>
        <taxon>Corynebacterium</taxon>
    </lineage>
</organism>
<dbReference type="RefSeq" id="WP_119664139.1">
    <property type="nucleotide sequence ID" value="NZ_QXJK01000001.1"/>
</dbReference>
<dbReference type="AlphaFoldDB" id="A0A418Q9W8"/>
<comment type="caution">
    <text evidence="1">The sequence shown here is derived from an EMBL/GenBank/DDBJ whole genome shotgun (WGS) entry which is preliminary data.</text>
</comment>
<name>A0A418Q9W8_9CORY</name>
<proteinExistence type="predicted"/>
<gene>
    <name evidence="1" type="ORF">D3M95_00965</name>
</gene>
<dbReference type="Proteomes" id="UP000285278">
    <property type="component" value="Unassembled WGS sequence"/>
</dbReference>
<protein>
    <submittedName>
        <fullName evidence="1">DUF4272 domain-containing protein</fullName>
    </submittedName>
</protein>
<dbReference type="Pfam" id="PF14094">
    <property type="entry name" value="DUF4272"/>
    <property type="match status" value="1"/>
</dbReference>